<organism evidence="1 2">
    <name type="scientific">Leptolyngbya subtilissima DQ-A4</name>
    <dbReference type="NCBI Taxonomy" id="2933933"/>
    <lineage>
        <taxon>Bacteria</taxon>
        <taxon>Bacillati</taxon>
        <taxon>Cyanobacteriota</taxon>
        <taxon>Cyanophyceae</taxon>
        <taxon>Leptolyngbyales</taxon>
        <taxon>Leptolyngbyaceae</taxon>
        <taxon>Leptolyngbya group</taxon>
        <taxon>Leptolyngbya</taxon>
    </lineage>
</organism>
<dbReference type="InterPro" id="IPR009439">
    <property type="entry name" value="RCC_reductase"/>
</dbReference>
<dbReference type="RefSeq" id="WP_190700025.1">
    <property type="nucleotide sequence ID" value="NZ_JAMPKX010000005.1"/>
</dbReference>
<dbReference type="EMBL" id="JAMPKX010000005">
    <property type="protein sequence ID" value="MEP0947719.1"/>
    <property type="molecule type" value="Genomic_DNA"/>
</dbReference>
<name>A0ABV0K4W7_9CYAN</name>
<gene>
    <name evidence="1" type="ORF">NC992_12625</name>
</gene>
<accession>A0ABV0K4W7</accession>
<dbReference type="Gene3D" id="3.40.1500.20">
    <property type="match status" value="1"/>
</dbReference>
<dbReference type="PANTHER" id="PTHR34685">
    <property type="entry name" value="RED CHLOROPHYLL CATABOLITE REDUCTASE, CHLOROPLASTIC"/>
    <property type="match status" value="1"/>
</dbReference>
<comment type="caution">
    <text evidence="1">The sequence shown here is derived from an EMBL/GenBank/DDBJ whole genome shotgun (WGS) entry which is preliminary data.</text>
</comment>
<dbReference type="Pfam" id="PF06405">
    <property type="entry name" value="RCC_reductase"/>
    <property type="match status" value="1"/>
</dbReference>
<proteinExistence type="predicted"/>
<dbReference type="PANTHER" id="PTHR34685:SF2">
    <property type="entry name" value="RED CHLOROPHYLL CATABOLITE REDUCTASE, CHLOROPLASTIC"/>
    <property type="match status" value="1"/>
</dbReference>
<protein>
    <recommendedName>
        <fullName evidence="3">Red chlorophyll catabolite reductase</fullName>
    </recommendedName>
</protein>
<reference evidence="1 2" key="1">
    <citation type="submission" date="2022-04" db="EMBL/GenBank/DDBJ databases">
        <title>Positive selection, recombination, and allopatry shape intraspecific diversity of widespread and dominant cyanobacteria.</title>
        <authorList>
            <person name="Wei J."/>
            <person name="Shu W."/>
            <person name="Hu C."/>
        </authorList>
    </citation>
    <scope>NUCLEOTIDE SEQUENCE [LARGE SCALE GENOMIC DNA]</scope>
    <source>
        <strain evidence="1 2">DQ-A4</strain>
    </source>
</reference>
<evidence type="ECO:0000313" key="1">
    <source>
        <dbReference type="EMBL" id="MEP0947719.1"/>
    </source>
</evidence>
<sequence length="250" mass="28674">MTSQTDLNYATLFAKLQSILSELQREVTQQISALPQLNQPLRSFQSPDGNVTGSLLTFTGEELDWLVYSWFDAAQMKFGTTRLTLWLSPLIQVPHLAFEFGTKPDLFFYIDYIPRVDLWTDLSYTEEYYEPLNATYMALRENPNLSLFVSKALYIRQLQSPTPLCFTCPTTQDSLALIERTAQEMCSRWLTWVKQAAPVPVEHQAALAKRDLLMRKTVAERDPGNAVATQIFGKELADQLIRALWSKDYE</sequence>
<evidence type="ECO:0000313" key="2">
    <source>
        <dbReference type="Proteomes" id="UP001482513"/>
    </source>
</evidence>
<keyword evidence="2" id="KW-1185">Reference proteome</keyword>
<dbReference type="Proteomes" id="UP001482513">
    <property type="component" value="Unassembled WGS sequence"/>
</dbReference>
<evidence type="ECO:0008006" key="3">
    <source>
        <dbReference type="Google" id="ProtNLM"/>
    </source>
</evidence>